<dbReference type="InterPro" id="IPR003832">
    <property type="entry name" value="DUF212"/>
</dbReference>
<dbReference type="Pfam" id="PF02681">
    <property type="entry name" value="DUF212"/>
    <property type="match status" value="1"/>
</dbReference>
<name>A0A0K8PB68_9CHLR</name>
<dbReference type="PANTHER" id="PTHR31446">
    <property type="entry name" value="ACID PHOSPHATASE/VANADIUM-DEPENDENT HALOPEROXIDASE-RELATED PROTEIN"/>
    <property type="match status" value="1"/>
</dbReference>
<keyword evidence="1" id="KW-1133">Transmembrane helix</keyword>
<dbReference type="PANTHER" id="PTHR31446:SF29">
    <property type="entry name" value="ACID PHOSPHATASE_VANADIUM-DEPENDENT HALOPEROXIDASE-RELATED PROTEIN"/>
    <property type="match status" value="1"/>
</dbReference>
<gene>
    <name evidence="2" type="ORF">ATC1_12289</name>
</gene>
<feature type="transmembrane region" description="Helical" evidence="1">
    <location>
        <begin position="6"/>
        <end position="24"/>
    </location>
</feature>
<dbReference type="Proteomes" id="UP000053370">
    <property type="component" value="Unassembled WGS sequence"/>
</dbReference>
<organism evidence="2">
    <name type="scientific">Flexilinea flocculi</name>
    <dbReference type="NCBI Taxonomy" id="1678840"/>
    <lineage>
        <taxon>Bacteria</taxon>
        <taxon>Bacillati</taxon>
        <taxon>Chloroflexota</taxon>
        <taxon>Anaerolineae</taxon>
        <taxon>Anaerolineales</taxon>
        <taxon>Anaerolineaceae</taxon>
        <taxon>Flexilinea</taxon>
    </lineage>
</organism>
<dbReference type="RefSeq" id="WP_062278454.1">
    <property type="nucleotide sequence ID" value="NZ_DF968180.1"/>
</dbReference>
<evidence type="ECO:0000313" key="3">
    <source>
        <dbReference type="Proteomes" id="UP000053370"/>
    </source>
</evidence>
<dbReference type="EMBL" id="DF968180">
    <property type="protein sequence ID" value="GAP39754.1"/>
    <property type="molecule type" value="Genomic_DNA"/>
</dbReference>
<reference evidence="2" key="1">
    <citation type="journal article" date="2015" name="Genome Announc.">
        <title>Draft Genome Sequence of Anaerolineae Strain TC1, a Novel Isolate from a Methanogenic Wastewater Treatment System.</title>
        <authorList>
            <person name="Matsuura N."/>
            <person name="Tourlousse D.M."/>
            <person name="Sun L."/>
            <person name="Toyonaga M."/>
            <person name="Kuroda K."/>
            <person name="Ohashi A."/>
            <person name="Cruz R."/>
            <person name="Yamaguchi T."/>
            <person name="Sekiguchi Y."/>
        </authorList>
    </citation>
    <scope>NUCLEOTIDE SEQUENCE [LARGE SCALE GENOMIC DNA]</scope>
    <source>
        <strain evidence="2">TC1</strain>
    </source>
</reference>
<evidence type="ECO:0000313" key="2">
    <source>
        <dbReference type="EMBL" id="GAP39754.1"/>
    </source>
</evidence>
<dbReference type="OrthoDB" id="9792681at2"/>
<proteinExistence type="predicted"/>
<dbReference type="AlphaFoldDB" id="A0A0K8PB68"/>
<keyword evidence="1" id="KW-0812">Transmembrane</keyword>
<keyword evidence="1" id="KW-0472">Membrane</keyword>
<keyword evidence="3" id="KW-1185">Reference proteome</keyword>
<accession>A0A0K8PB68</accession>
<protein>
    <submittedName>
        <fullName evidence="2">Acid phosphatase family membrane protein YuiD</fullName>
    </submittedName>
</protein>
<sequence>MLLELLHNPALIAGFFAMLTAQLLKPFFHYLMNHKWDWFLLLDSGGMPSSHSSMSTATAVAIGLTEGFNTSTFAVALVITIIVTYDAANVRWQSGLHAQRINQLIRDVFNRQQINEELLKEVIGHTPRQVYAGVFWGIIVAFIVVRLMV</sequence>
<feature type="transmembrane region" description="Helical" evidence="1">
    <location>
        <begin position="130"/>
        <end position="148"/>
    </location>
</feature>
<dbReference type="STRING" id="1678840.ATC1_12289"/>
<evidence type="ECO:0000256" key="1">
    <source>
        <dbReference type="SAM" id="Phobius"/>
    </source>
</evidence>